<dbReference type="AlphaFoldDB" id="A0A853INP1"/>
<evidence type="ECO:0008006" key="3">
    <source>
        <dbReference type="Google" id="ProtNLM"/>
    </source>
</evidence>
<dbReference type="EMBL" id="JACCKX010000001">
    <property type="protein sequence ID" value="NZA02223.1"/>
    <property type="molecule type" value="Genomic_DNA"/>
</dbReference>
<dbReference type="SUPFAM" id="SSF52743">
    <property type="entry name" value="Subtilisin-like"/>
    <property type="match status" value="1"/>
</dbReference>
<dbReference type="GO" id="GO:0006508">
    <property type="term" value="P:proteolysis"/>
    <property type="evidence" value="ECO:0007669"/>
    <property type="project" value="InterPro"/>
</dbReference>
<protein>
    <recommendedName>
        <fullName evidence="3">Peptidase S8/S53 domain-containing protein</fullName>
    </recommendedName>
</protein>
<dbReference type="GO" id="GO:0004252">
    <property type="term" value="F:serine-type endopeptidase activity"/>
    <property type="evidence" value="ECO:0007669"/>
    <property type="project" value="InterPro"/>
</dbReference>
<evidence type="ECO:0000313" key="1">
    <source>
        <dbReference type="EMBL" id="NZA02223.1"/>
    </source>
</evidence>
<dbReference type="RefSeq" id="WP_180550573.1">
    <property type="nucleotide sequence ID" value="NZ_JACCKX010000001.1"/>
</dbReference>
<comment type="caution">
    <text evidence="1">The sequence shown here is derived from an EMBL/GenBank/DDBJ whole genome shotgun (WGS) entry which is preliminary data.</text>
</comment>
<gene>
    <name evidence="1" type="ORF">H0I39_11540</name>
</gene>
<name>A0A853INP1_9BURK</name>
<dbReference type="Proteomes" id="UP000589716">
    <property type="component" value="Unassembled WGS sequence"/>
</dbReference>
<dbReference type="InterPro" id="IPR036852">
    <property type="entry name" value="Peptidase_S8/S53_dom_sf"/>
</dbReference>
<dbReference type="Gene3D" id="3.40.50.200">
    <property type="entry name" value="Peptidase S8/S53 domain"/>
    <property type="match status" value="1"/>
</dbReference>
<accession>A0A853INP1</accession>
<keyword evidence="2" id="KW-1185">Reference proteome</keyword>
<dbReference type="Gene3D" id="2.60.120.1290">
    <property type="match status" value="1"/>
</dbReference>
<proteinExistence type="predicted"/>
<organism evidence="1 2">
    <name type="scientific">Ottowia beijingensis</name>
    <dbReference type="NCBI Taxonomy" id="1207057"/>
    <lineage>
        <taxon>Bacteria</taxon>
        <taxon>Pseudomonadati</taxon>
        <taxon>Pseudomonadota</taxon>
        <taxon>Betaproteobacteria</taxon>
        <taxon>Burkholderiales</taxon>
        <taxon>Comamonadaceae</taxon>
        <taxon>Ottowia</taxon>
    </lineage>
</organism>
<sequence>MAANRVFGLIDDGLALAHAHFLDAAECSRVAYFWRQDGLGRGVRPKALGYGRELGAAQIDNAMNAVRDASGAVDEDAVYTALGLSRLGKPWPAGRVPYHALDTAISHGTHVMDLAAGPWDVLARLSNPPSDLDAPPNWHRLQDPASQAPIVAVQLDYRTVQDTSGGSMNVHVLDALMYILARCQPSAEVVVNISFGALAGPHDGSSLLEAAMDDLVQRCAGRLQIVLAAGNSYQSRTHANLTLQAGKATACAGWCHRMTRHQAFLSSGFPRAPLRCSFNSRHPATLHCRHSCQANLARGCRTSCCAAP</sequence>
<reference evidence="1 2" key="1">
    <citation type="submission" date="2020-07" db="EMBL/GenBank/DDBJ databases">
        <authorList>
            <person name="Maaloum M."/>
        </authorList>
    </citation>
    <scope>NUCLEOTIDE SEQUENCE [LARGE SCALE GENOMIC DNA]</scope>
    <source>
        <strain evidence="1 2">GCS-AN-3</strain>
    </source>
</reference>
<evidence type="ECO:0000313" key="2">
    <source>
        <dbReference type="Proteomes" id="UP000589716"/>
    </source>
</evidence>